<organism evidence="2 3">
    <name type="scientific">Leifsonia naganoensis</name>
    <dbReference type="NCBI Taxonomy" id="150025"/>
    <lineage>
        <taxon>Bacteria</taxon>
        <taxon>Bacillati</taxon>
        <taxon>Actinomycetota</taxon>
        <taxon>Actinomycetes</taxon>
        <taxon>Micrococcales</taxon>
        <taxon>Microbacteriaceae</taxon>
        <taxon>Leifsonia</taxon>
    </lineage>
</organism>
<evidence type="ECO:0000313" key="2">
    <source>
        <dbReference type="EMBL" id="NYK09282.1"/>
    </source>
</evidence>
<protein>
    <recommendedName>
        <fullName evidence="4">Right handed beta helix domain-containing protein</fullName>
    </recommendedName>
</protein>
<dbReference type="InterPro" id="IPR006626">
    <property type="entry name" value="PbH1"/>
</dbReference>
<keyword evidence="3" id="KW-1185">Reference proteome</keyword>
<dbReference type="Gene3D" id="2.160.20.10">
    <property type="entry name" value="Single-stranded right-handed beta-helix, Pectin lyase-like"/>
    <property type="match status" value="1"/>
</dbReference>
<evidence type="ECO:0008006" key="4">
    <source>
        <dbReference type="Google" id="ProtNLM"/>
    </source>
</evidence>
<dbReference type="SUPFAM" id="SSF51126">
    <property type="entry name" value="Pectin lyase-like"/>
    <property type="match status" value="1"/>
</dbReference>
<sequence>MGSTLLARTATAATAAVALIAGLLGAAQPANGAPATPAAPAATGTAHYIDNRSGSNCSDTGAGTSTTAPWCSFAPAASLTLGAGDSLLLARGASWSERLVVALHGSAAAPATLGAYGTGAAPRILFNDSAIGVDLTDPDHAVVSGLDIGAKTAAGTSALSYGLMVTYTSPGHDDLTLSDLSVHDNRIVGLFVRNTANTTNAQTVLDGVTISRVTSTHNGHGIVLTNQGAVTDIPTPQSPGNSGSNVFAHVLVDGIHQTADDNNNPPVDEVFSQIDAGCPDSLAISSASNVTVRNSILDGSAACRTGAGTAALFLGNVNHAIVANNMMVNTPNTGNPDMVAIDHEATTSDVTIAGNYFADNYGGAIEYLAIHGPNDFSTGNTATANVFLRNGVSHAIPYPGDGAIAQVGGSIATDATISDNLAFEPYGLLTAQLGGDVTHYTSTNNIATDSADDISQAAAQFGANGTPWGYQRISGGSWKALPYDTASSSYTASGVTVGRFALTPSATSDAGITWTAPRSGVISLRGYPLALSGTAAVKVTVNGTAVATATIDTVGAVLKADDVTVHDGDVVRFSVAAGSAPVSWVPAVAYSSKATSSDGKGEWTFSVAGDAQGWSSSAPAQIHRGLADISTAGGTTTLDSAAGLKLSAAASSSLRLRYYNGTAATSGTVYFTTASGQSFTAERSVPFSINPRSTAGVVEGFQSVLVPLAGNAAWTGTIDRIRIAITGASGTFAVDSVQLTKPQTTGWEFDTASGWTAKSNVSCATTGTASASPTVDVDNTAGGFSQYADINWTMTRMQTFPVSTPRLAQVDFWAFKTGDPQGCLYFRIVKITDPATHRGDTLFTGAVPASAVSTDGGFVSVYPGLTGLDTAATYGLEIFNPYVVPGGGNFGVAYSDDGSRPMAGREFYSVNNNGTWNGPEGARSLKFRTYTAATIAAQNPTEGYAPVTVADGAVQGSGGYEPALLSPGKLGITASGTRYIHIRMSNPTNQPVAYLLFTTNADPAFDQPGDGSPPPEESGKGYVFSLLPGADFHEYTLDMSTVAGWTGTVQQLMVQPANRWNYRINDLSSTWSGKIDYIRLDSGTTAAAAGTASPPATGPAAALAAALAAIVAALKDWCTRTGWCAW</sequence>
<evidence type="ECO:0000313" key="3">
    <source>
        <dbReference type="Proteomes" id="UP000521075"/>
    </source>
</evidence>
<comment type="caution">
    <text evidence="2">The sequence shown here is derived from an EMBL/GenBank/DDBJ whole genome shotgun (WGS) entry which is preliminary data.</text>
</comment>
<accession>A0A853DJB0</accession>
<evidence type="ECO:0000256" key="1">
    <source>
        <dbReference type="SAM" id="SignalP"/>
    </source>
</evidence>
<gene>
    <name evidence="2" type="ORF">HNR14_001163</name>
</gene>
<feature type="chain" id="PRO_5032826603" description="Right handed beta helix domain-containing protein" evidence="1">
    <location>
        <begin position="33"/>
        <end position="1126"/>
    </location>
</feature>
<keyword evidence="1" id="KW-0732">Signal</keyword>
<dbReference type="AlphaFoldDB" id="A0A853DJB0"/>
<dbReference type="InterPro" id="IPR012334">
    <property type="entry name" value="Pectin_lyas_fold"/>
</dbReference>
<dbReference type="RefSeq" id="WP_179700276.1">
    <property type="nucleotide sequence ID" value="NZ_JACCHJ010000001.1"/>
</dbReference>
<dbReference type="EMBL" id="JACCHJ010000001">
    <property type="protein sequence ID" value="NYK09282.1"/>
    <property type="molecule type" value="Genomic_DNA"/>
</dbReference>
<feature type="signal peptide" evidence="1">
    <location>
        <begin position="1"/>
        <end position="32"/>
    </location>
</feature>
<name>A0A853DJB0_9MICO</name>
<dbReference type="Proteomes" id="UP000521075">
    <property type="component" value="Unassembled WGS sequence"/>
</dbReference>
<dbReference type="InterPro" id="IPR011050">
    <property type="entry name" value="Pectin_lyase_fold/virulence"/>
</dbReference>
<proteinExistence type="predicted"/>
<reference evidence="2 3" key="1">
    <citation type="submission" date="2020-07" db="EMBL/GenBank/DDBJ databases">
        <title>Sequencing the genomes of 1000 actinobacteria strains.</title>
        <authorList>
            <person name="Klenk H.-P."/>
        </authorList>
    </citation>
    <scope>NUCLEOTIDE SEQUENCE [LARGE SCALE GENOMIC DNA]</scope>
    <source>
        <strain evidence="2 3">DSM 15166</strain>
    </source>
</reference>
<dbReference type="SMART" id="SM00710">
    <property type="entry name" value="PbH1"/>
    <property type="match status" value="4"/>
</dbReference>